<proteinExistence type="predicted"/>
<name>A0A0F9EZ73_9ZZZZ</name>
<comment type="caution">
    <text evidence="1">The sequence shown here is derived from an EMBL/GenBank/DDBJ whole genome shotgun (WGS) entry which is preliminary data.</text>
</comment>
<dbReference type="EMBL" id="LAZR01034860">
    <property type="protein sequence ID" value="KKL33258.1"/>
    <property type="molecule type" value="Genomic_DNA"/>
</dbReference>
<feature type="non-terminal residue" evidence="1">
    <location>
        <position position="479"/>
    </location>
</feature>
<gene>
    <name evidence="1" type="ORF">LCGC14_2368400</name>
</gene>
<reference evidence="1" key="1">
    <citation type="journal article" date="2015" name="Nature">
        <title>Complex archaea that bridge the gap between prokaryotes and eukaryotes.</title>
        <authorList>
            <person name="Spang A."/>
            <person name="Saw J.H."/>
            <person name="Jorgensen S.L."/>
            <person name="Zaremba-Niedzwiedzka K."/>
            <person name="Martijn J."/>
            <person name="Lind A.E."/>
            <person name="van Eijk R."/>
            <person name="Schleper C."/>
            <person name="Guy L."/>
            <person name="Ettema T.J."/>
        </authorList>
    </citation>
    <scope>NUCLEOTIDE SEQUENCE</scope>
</reference>
<sequence length="479" mass="49813">MTEQEALNVQLAMLGFDEVDFTEHLTNGATLGSGEWTAAGDLKNDAGSTSITVSDATDKDLAAFFTSELLTSLQILTPEANRIMTAATANWANGNLASFDLAGDHLKAYGDAADEYFTLAAAYAPMTAGQVYEMTLYASTTTWFGAGWDFQDVDGRDLILTADTPTGPAGLAFWCEDRPVNAVFKFTAPAGTSGGFKVKAHGGASEVKYFDNFELVNTNAKAVVLGMVFKVGGTGDTTDNALATAKGSAPANNDMFAITSITTTGSELMPNIEDRDFSSASAWADVDLDTGGGSYDETGDLSLLAGAAGAGDYCTLAVASAPMTAGTAYRIQCDVSGLVGSWEIQDFTGAQVLGTITADGDDQTFDFTMDGGLTGGYRLVAVSNDAAGDFDNFSLKAGLGEVVYVGNDLGSYAFSEDQTSTLTQTAANRASAGLNVDGRMIDYGFRGPLNLIGNTFGSDGTKELIIYVNANTSDNANVA</sequence>
<organism evidence="1">
    <name type="scientific">marine sediment metagenome</name>
    <dbReference type="NCBI Taxonomy" id="412755"/>
    <lineage>
        <taxon>unclassified sequences</taxon>
        <taxon>metagenomes</taxon>
        <taxon>ecological metagenomes</taxon>
    </lineage>
</organism>
<protein>
    <submittedName>
        <fullName evidence="1">Uncharacterized protein</fullName>
    </submittedName>
</protein>
<accession>A0A0F9EZ73</accession>
<dbReference type="AlphaFoldDB" id="A0A0F9EZ73"/>
<evidence type="ECO:0000313" key="1">
    <source>
        <dbReference type="EMBL" id="KKL33258.1"/>
    </source>
</evidence>